<feature type="region of interest" description="Disordered" evidence="1">
    <location>
        <begin position="1"/>
        <end position="29"/>
    </location>
</feature>
<keyword evidence="3" id="KW-1185">Reference proteome</keyword>
<evidence type="ECO:0000256" key="1">
    <source>
        <dbReference type="SAM" id="MobiDB-lite"/>
    </source>
</evidence>
<reference evidence="2 3" key="1">
    <citation type="submission" date="2017-09" db="EMBL/GenBank/DDBJ databases">
        <authorList>
            <person name="Ehlers B."/>
            <person name="Leendertz F.H."/>
        </authorList>
    </citation>
    <scope>NUCLEOTIDE SEQUENCE [LARGE SCALE GENOMIC DNA]</scope>
</reference>
<dbReference type="Proteomes" id="UP000228985">
    <property type="component" value="Segment"/>
</dbReference>
<gene>
    <name evidence="2" type="ORF">SEA_SCAP1_30</name>
</gene>
<sequence>MSKTATSIPTAAMLNAQAAKEETPDTVEETNDTITITINKKAIKKALFGTLAAAGVTYLATRLLGSSDGEDSDETTED</sequence>
<organism evidence="2 3">
    <name type="scientific">Streptomyces phage Scap1</name>
    <dbReference type="NCBI Taxonomy" id="2041354"/>
    <lineage>
        <taxon>Viruses</taxon>
        <taxon>Duplodnaviria</taxon>
        <taxon>Heunggongvirae</taxon>
        <taxon>Uroviricota</taxon>
        <taxon>Caudoviricetes</taxon>
        <taxon>Scapunavirus</taxon>
        <taxon>Scapunavirus scap1</taxon>
    </lineage>
</organism>
<accession>A0A2D1GNQ3</accession>
<dbReference type="EMBL" id="MF975637">
    <property type="protein sequence ID" value="ATN93679.1"/>
    <property type="molecule type" value="Genomic_DNA"/>
</dbReference>
<evidence type="ECO:0000313" key="3">
    <source>
        <dbReference type="Proteomes" id="UP000228985"/>
    </source>
</evidence>
<evidence type="ECO:0000313" key="2">
    <source>
        <dbReference type="EMBL" id="ATN93679.1"/>
    </source>
</evidence>
<name>A0A2D1GNQ3_9CAUD</name>
<proteinExistence type="predicted"/>
<protein>
    <submittedName>
        <fullName evidence="2">Uncharacterized protein</fullName>
    </submittedName>
</protein>